<evidence type="ECO:0000313" key="3">
    <source>
        <dbReference type="EMBL" id="PGO32378.1"/>
    </source>
</evidence>
<evidence type="ECO:0000313" key="4">
    <source>
        <dbReference type="Proteomes" id="UP000223777"/>
    </source>
</evidence>
<dbReference type="EMBL" id="NUIL01000006">
    <property type="protein sequence ID" value="PGO32378.1"/>
    <property type="molecule type" value="Genomic_DNA"/>
</dbReference>
<gene>
    <name evidence="3" type="ORF">CN984_06400</name>
    <name evidence="2" type="ORF">COK86_09810</name>
</gene>
<dbReference type="EMBL" id="NVDG01000018">
    <property type="protein sequence ID" value="PFU43738.1"/>
    <property type="molecule type" value="Genomic_DNA"/>
</dbReference>
<dbReference type="Proteomes" id="UP000224076">
    <property type="component" value="Unassembled WGS sequence"/>
</dbReference>
<keyword evidence="2" id="KW-0808">Transferase</keyword>
<dbReference type="Proteomes" id="UP000223777">
    <property type="component" value="Unassembled WGS sequence"/>
</dbReference>
<evidence type="ECO:0000259" key="1">
    <source>
        <dbReference type="Pfam" id="PF00583"/>
    </source>
</evidence>
<dbReference type="Gene3D" id="3.40.630.30">
    <property type="match status" value="1"/>
</dbReference>
<dbReference type="SUPFAM" id="SSF55729">
    <property type="entry name" value="Acyl-CoA N-acyltransferases (Nat)"/>
    <property type="match status" value="1"/>
</dbReference>
<dbReference type="InterPro" id="IPR016181">
    <property type="entry name" value="Acyl_CoA_acyltransferase"/>
</dbReference>
<feature type="domain" description="N-acetyltransferase" evidence="1">
    <location>
        <begin position="23"/>
        <end position="98"/>
    </location>
</feature>
<dbReference type="Pfam" id="PF00583">
    <property type="entry name" value="Acetyltransf_1"/>
    <property type="match status" value="1"/>
</dbReference>
<accession>A0A2B3U495</accession>
<dbReference type="RefSeq" id="WP_098500248.1">
    <property type="nucleotide sequence ID" value="NZ_NUIL01000006.1"/>
</dbReference>
<name>A0A2B3U495_BACCE</name>
<proteinExistence type="predicted"/>
<evidence type="ECO:0000313" key="2">
    <source>
        <dbReference type="EMBL" id="PFU43738.1"/>
    </source>
</evidence>
<organism evidence="2 5">
    <name type="scientific">Bacillus cereus</name>
    <dbReference type="NCBI Taxonomy" id="1396"/>
    <lineage>
        <taxon>Bacteria</taxon>
        <taxon>Bacillati</taxon>
        <taxon>Bacillota</taxon>
        <taxon>Bacilli</taxon>
        <taxon>Bacillales</taxon>
        <taxon>Bacillaceae</taxon>
        <taxon>Bacillus</taxon>
        <taxon>Bacillus cereus group</taxon>
    </lineage>
</organism>
<dbReference type="InterPro" id="IPR000182">
    <property type="entry name" value="GNAT_dom"/>
</dbReference>
<evidence type="ECO:0000313" key="5">
    <source>
        <dbReference type="Proteomes" id="UP000224076"/>
    </source>
</evidence>
<dbReference type="AlphaFoldDB" id="A0A2B3U495"/>
<reference evidence="4 5" key="1">
    <citation type="submission" date="2017-09" db="EMBL/GenBank/DDBJ databases">
        <title>Large-scale bioinformatics analysis of Bacillus genomes uncovers conserved roles of natural products in bacterial physiology.</title>
        <authorList>
            <consortium name="Agbiome Team Llc"/>
            <person name="Bleich R.M."/>
            <person name="Grubbs K.J."/>
            <person name="Santa Maria K.C."/>
            <person name="Allen S.E."/>
            <person name="Farag S."/>
            <person name="Shank E.A."/>
            <person name="Bowers A."/>
        </authorList>
    </citation>
    <scope>NUCLEOTIDE SEQUENCE [LARGE SCALE GENOMIC DNA]</scope>
    <source>
        <strain evidence="3 4">AFS050027</strain>
        <strain evidence="2 5">AFS061806</strain>
    </source>
</reference>
<comment type="caution">
    <text evidence="2">The sequence shown here is derived from an EMBL/GenBank/DDBJ whole genome shotgun (WGS) entry which is preliminary data.</text>
</comment>
<protein>
    <submittedName>
        <fullName evidence="2">GNAT family N-acetyltransferase</fullName>
    </submittedName>
</protein>
<sequence>MITFEKVNTENESVVKEMFHSHSLDMKKVQYCVKVDDTYIGVIDYSVQEESAILSQLIIHFDYQGYGYGTNTYFTFEEIMKQRNVNEIKVLQEVFTEQAKSFIVGSGFIEENGIYVKKIK</sequence>
<dbReference type="GO" id="GO:0016747">
    <property type="term" value="F:acyltransferase activity, transferring groups other than amino-acyl groups"/>
    <property type="evidence" value="ECO:0007669"/>
    <property type="project" value="InterPro"/>
</dbReference>